<evidence type="ECO:0000256" key="6">
    <source>
        <dbReference type="ARBA" id="ARBA00038076"/>
    </source>
</evidence>
<evidence type="ECO:0000256" key="2">
    <source>
        <dbReference type="ARBA" id="ARBA00022475"/>
    </source>
</evidence>
<comment type="similarity">
    <text evidence="6">Belongs to the ABC-4 integral membrane protein family.</text>
</comment>
<keyword evidence="11" id="KW-1185">Reference proteome</keyword>
<comment type="caution">
    <text evidence="10">The sequence shown here is derived from an EMBL/GenBank/DDBJ whole genome shotgun (WGS) entry which is preliminary data.</text>
</comment>
<organism evidence="10 11">
    <name type="scientific">Agreia bicolorata</name>
    <dbReference type="NCBI Taxonomy" id="110935"/>
    <lineage>
        <taxon>Bacteria</taxon>
        <taxon>Bacillati</taxon>
        <taxon>Actinomycetota</taxon>
        <taxon>Actinomycetes</taxon>
        <taxon>Micrococcales</taxon>
        <taxon>Microbacteriaceae</taxon>
        <taxon>Agreia</taxon>
    </lineage>
</organism>
<feature type="transmembrane region" description="Helical" evidence="7">
    <location>
        <begin position="271"/>
        <end position="296"/>
    </location>
</feature>
<proteinExistence type="inferred from homology"/>
<sequence length="393" mass="40538">MNRSRLLPADLLRVGAVGIRFRPLRAVLAALGIAVGIAAMIAVIGISSTSQARLGKQLDLLGTNLLTAGSAASPGSEPVALAPNAVERVLRIDGVEAASATAYLPATNIYRNSFVDPRHTKGIMVSVADSRLIDVTHSTLRSGRWFDSATETLPSVVLGAQAARLLGIDTIGDLVWLGGSDFTVIGILEPSPLAPELDMNALVPRPIATSELGWDGHPSTVYERSSNRAVQNVQALIAASIDPANPRHVGVTRPSDALQARSAVDTSFTGLILGIGSVALLVGGIGVANTMVISVLERRREIGLRRALGATRGHVRVQFLMEAFLLSLLGGLGGTGLGMIAVAVFATLNDAPFTVPLAIILTGIGSTVAIGVLAGLYPAVSAARTAPAIALTT</sequence>
<feature type="domain" description="MacB-like periplasmic core" evidence="9">
    <location>
        <begin position="27"/>
        <end position="211"/>
    </location>
</feature>
<accession>A0ABR5CCE0</accession>
<evidence type="ECO:0000256" key="3">
    <source>
        <dbReference type="ARBA" id="ARBA00022692"/>
    </source>
</evidence>
<dbReference type="InterPro" id="IPR050250">
    <property type="entry name" value="Macrolide_Exporter_MacB"/>
</dbReference>
<evidence type="ECO:0000256" key="5">
    <source>
        <dbReference type="ARBA" id="ARBA00023136"/>
    </source>
</evidence>
<dbReference type="Pfam" id="PF02687">
    <property type="entry name" value="FtsX"/>
    <property type="match status" value="1"/>
</dbReference>
<evidence type="ECO:0000256" key="4">
    <source>
        <dbReference type="ARBA" id="ARBA00022989"/>
    </source>
</evidence>
<feature type="transmembrane region" description="Helical" evidence="7">
    <location>
        <begin position="317"/>
        <end position="345"/>
    </location>
</feature>
<dbReference type="Pfam" id="PF12704">
    <property type="entry name" value="MacB_PCD"/>
    <property type="match status" value="1"/>
</dbReference>
<keyword evidence="2" id="KW-1003">Cell membrane</keyword>
<evidence type="ECO:0000259" key="8">
    <source>
        <dbReference type="Pfam" id="PF02687"/>
    </source>
</evidence>
<feature type="transmembrane region" description="Helical" evidence="7">
    <location>
        <begin position="357"/>
        <end position="377"/>
    </location>
</feature>
<name>A0ABR5CCE0_9MICO</name>
<dbReference type="PANTHER" id="PTHR30572:SF4">
    <property type="entry name" value="ABC TRANSPORTER PERMEASE YTRF"/>
    <property type="match status" value="1"/>
</dbReference>
<dbReference type="InterPro" id="IPR025857">
    <property type="entry name" value="MacB_PCD"/>
</dbReference>
<feature type="transmembrane region" description="Helical" evidence="7">
    <location>
        <begin position="26"/>
        <end position="46"/>
    </location>
</feature>
<keyword evidence="5 7" id="KW-0472">Membrane</keyword>
<evidence type="ECO:0000256" key="1">
    <source>
        <dbReference type="ARBA" id="ARBA00004651"/>
    </source>
</evidence>
<dbReference type="InterPro" id="IPR003838">
    <property type="entry name" value="ABC3_permease_C"/>
</dbReference>
<evidence type="ECO:0000256" key="7">
    <source>
        <dbReference type="SAM" id="Phobius"/>
    </source>
</evidence>
<protein>
    <submittedName>
        <fullName evidence="10">ABC transporter permease</fullName>
    </submittedName>
</protein>
<dbReference type="EMBL" id="JYFC01000008">
    <property type="protein sequence ID" value="KJC63293.1"/>
    <property type="molecule type" value="Genomic_DNA"/>
</dbReference>
<keyword evidence="3 7" id="KW-0812">Transmembrane</keyword>
<evidence type="ECO:0000313" key="11">
    <source>
        <dbReference type="Proteomes" id="UP000032503"/>
    </source>
</evidence>
<reference evidence="10 11" key="1">
    <citation type="journal article" date="2001" name="Int. J. Syst. Evol. Microbiol.">
        <title>Agreia bicolorata gen. nov., sp. nov., to accommodate actinobacteria isolated from narrow reed grass infected by the nematode Heteroanguina graminophila.</title>
        <authorList>
            <person name="Evtushenko L.I."/>
            <person name="Dorofeeva L.V."/>
            <person name="Dobrovolskaya T.G."/>
            <person name="Streshinskaya G.M."/>
            <person name="Subbotin S.A."/>
            <person name="Tiedje J.M."/>
        </authorList>
    </citation>
    <scope>NUCLEOTIDE SEQUENCE [LARGE SCALE GENOMIC DNA]</scope>
    <source>
        <strain evidence="10 11">VKM Ac-1804</strain>
    </source>
</reference>
<evidence type="ECO:0000313" key="10">
    <source>
        <dbReference type="EMBL" id="KJC63293.1"/>
    </source>
</evidence>
<comment type="subcellular location">
    <subcellularLocation>
        <location evidence="1">Cell membrane</location>
        <topology evidence="1">Multi-pass membrane protein</topology>
    </subcellularLocation>
</comment>
<dbReference type="PANTHER" id="PTHR30572">
    <property type="entry name" value="MEMBRANE COMPONENT OF TRANSPORTER-RELATED"/>
    <property type="match status" value="1"/>
</dbReference>
<feature type="domain" description="ABC3 transporter permease C-terminal" evidence="8">
    <location>
        <begin position="275"/>
        <end position="386"/>
    </location>
</feature>
<gene>
    <name evidence="10" type="ORF">TZ00_16705</name>
</gene>
<evidence type="ECO:0000259" key="9">
    <source>
        <dbReference type="Pfam" id="PF12704"/>
    </source>
</evidence>
<keyword evidence="4 7" id="KW-1133">Transmembrane helix</keyword>
<dbReference type="Proteomes" id="UP000032503">
    <property type="component" value="Unassembled WGS sequence"/>
</dbReference>